<evidence type="ECO:0000256" key="1">
    <source>
        <dbReference type="SAM" id="MobiDB-lite"/>
    </source>
</evidence>
<feature type="compositionally biased region" description="Acidic residues" evidence="1">
    <location>
        <begin position="70"/>
        <end position="81"/>
    </location>
</feature>
<proteinExistence type="predicted"/>
<organism evidence="2 3">
    <name type="scientific">Edaphobacter dinghuensis</name>
    <dbReference type="NCBI Taxonomy" id="1560005"/>
    <lineage>
        <taxon>Bacteria</taxon>
        <taxon>Pseudomonadati</taxon>
        <taxon>Acidobacteriota</taxon>
        <taxon>Terriglobia</taxon>
        <taxon>Terriglobales</taxon>
        <taxon>Acidobacteriaceae</taxon>
        <taxon>Edaphobacter</taxon>
    </lineage>
</organism>
<reference evidence="2" key="1">
    <citation type="journal article" date="2014" name="Int. J. Syst. Evol. Microbiol.">
        <title>Complete genome sequence of Corynebacterium casei LMG S-19264T (=DSM 44701T), isolated from a smear-ripened cheese.</title>
        <authorList>
            <consortium name="US DOE Joint Genome Institute (JGI-PGF)"/>
            <person name="Walter F."/>
            <person name="Albersmeier A."/>
            <person name="Kalinowski J."/>
            <person name="Ruckert C."/>
        </authorList>
    </citation>
    <scope>NUCLEOTIDE SEQUENCE</scope>
    <source>
        <strain evidence="2">CGMCC 1.12997</strain>
    </source>
</reference>
<keyword evidence="3" id="KW-1185">Reference proteome</keyword>
<comment type="caution">
    <text evidence="2">The sequence shown here is derived from an EMBL/GenBank/DDBJ whole genome shotgun (WGS) entry which is preliminary data.</text>
</comment>
<protein>
    <submittedName>
        <fullName evidence="2">Uncharacterized protein</fullName>
    </submittedName>
</protein>
<evidence type="ECO:0000313" key="3">
    <source>
        <dbReference type="Proteomes" id="UP000647241"/>
    </source>
</evidence>
<dbReference type="RefSeq" id="WP_188552635.1">
    <property type="nucleotide sequence ID" value="NZ_BMGT01000001.1"/>
</dbReference>
<dbReference type="Proteomes" id="UP000647241">
    <property type="component" value="Unassembled WGS sequence"/>
</dbReference>
<name>A0A917H4G5_9BACT</name>
<sequence>MVDEGQGVVQRSFREQDAREMQEGKEALVRDEGEERGRETGGEDPEAVVSGVADVAGDKETFCLGRSDTAESDERDDDTAI</sequence>
<feature type="region of interest" description="Disordered" evidence="1">
    <location>
        <begin position="1"/>
        <end position="81"/>
    </location>
</feature>
<gene>
    <name evidence="2" type="ORF">GCM10011585_05970</name>
</gene>
<reference evidence="2" key="2">
    <citation type="submission" date="2020-09" db="EMBL/GenBank/DDBJ databases">
        <authorList>
            <person name="Sun Q."/>
            <person name="Zhou Y."/>
        </authorList>
    </citation>
    <scope>NUCLEOTIDE SEQUENCE</scope>
    <source>
        <strain evidence="2">CGMCC 1.12997</strain>
    </source>
</reference>
<evidence type="ECO:0000313" key="2">
    <source>
        <dbReference type="EMBL" id="GGG66903.1"/>
    </source>
</evidence>
<feature type="compositionally biased region" description="Basic and acidic residues" evidence="1">
    <location>
        <begin position="12"/>
        <end position="41"/>
    </location>
</feature>
<accession>A0A917H4G5</accession>
<dbReference type="EMBL" id="BMGT01000001">
    <property type="protein sequence ID" value="GGG66903.1"/>
    <property type="molecule type" value="Genomic_DNA"/>
</dbReference>
<dbReference type="AlphaFoldDB" id="A0A917H4G5"/>